<dbReference type="AlphaFoldDB" id="A0A8X7BGE2"/>
<keyword evidence="2" id="KW-1185">Reference proteome</keyword>
<name>A0A8X7BGE2_TRICX</name>
<protein>
    <submittedName>
        <fullName evidence="1">Uncharacterized protein</fullName>
    </submittedName>
</protein>
<dbReference type="Proteomes" id="UP000887159">
    <property type="component" value="Unassembled WGS sequence"/>
</dbReference>
<proteinExistence type="predicted"/>
<sequence>MAAPIEQYELAKNNYSKSNSNKKEENPSPQGFISARAEFRKFFHDFPGIIDAGKAFKNAKSSEDRLDVFFGVLASEGKQLISP</sequence>
<gene>
    <name evidence="1" type="ORF">TNCV_4065951</name>
</gene>
<evidence type="ECO:0000313" key="1">
    <source>
        <dbReference type="EMBL" id="GFY30345.1"/>
    </source>
</evidence>
<comment type="caution">
    <text evidence="1">The sequence shown here is derived from an EMBL/GenBank/DDBJ whole genome shotgun (WGS) entry which is preliminary data.</text>
</comment>
<evidence type="ECO:0000313" key="2">
    <source>
        <dbReference type="Proteomes" id="UP000887159"/>
    </source>
</evidence>
<organism evidence="1 2">
    <name type="scientific">Trichonephila clavipes</name>
    <name type="common">Golden silk orbweaver</name>
    <name type="synonym">Nephila clavipes</name>
    <dbReference type="NCBI Taxonomy" id="2585209"/>
    <lineage>
        <taxon>Eukaryota</taxon>
        <taxon>Metazoa</taxon>
        <taxon>Ecdysozoa</taxon>
        <taxon>Arthropoda</taxon>
        <taxon>Chelicerata</taxon>
        <taxon>Arachnida</taxon>
        <taxon>Araneae</taxon>
        <taxon>Araneomorphae</taxon>
        <taxon>Entelegynae</taxon>
        <taxon>Araneoidea</taxon>
        <taxon>Nephilidae</taxon>
        <taxon>Trichonephila</taxon>
    </lineage>
</organism>
<reference evidence="1" key="1">
    <citation type="submission" date="2020-08" db="EMBL/GenBank/DDBJ databases">
        <title>Multicomponent nature underlies the extraordinary mechanical properties of spider dragline silk.</title>
        <authorList>
            <person name="Kono N."/>
            <person name="Nakamura H."/>
            <person name="Mori M."/>
            <person name="Yoshida Y."/>
            <person name="Ohtoshi R."/>
            <person name="Malay A.D."/>
            <person name="Moran D.A.P."/>
            <person name="Tomita M."/>
            <person name="Numata K."/>
            <person name="Arakawa K."/>
        </authorList>
    </citation>
    <scope>NUCLEOTIDE SEQUENCE</scope>
</reference>
<accession>A0A8X7BGE2</accession>
<dbReference type="EMBL" id="BMAU01021392">
    <property type="protein sequence ID" value="GFY30345.1"/>
    <property type="molecule type" value="Genomic_DNA"/>
</dbReference>